<evidence type="ECO:0000256" key="1">
    <source>
        <dbReference type="SAM" id="Phobius"/>
    </source>
</evidence>
<evidence type="ECO:0000313" key="3">
    <source>
        <dbReference type="Proteomes" id="UP000199643"/>
    </source>
</evidence>
<dbReference type="EMBL" id="FNCH01000028">
    <property type="protein sequence ID" value="SDH54561.1"/>
    <property type="molecule type" value="Genomic_DNA"/>
</dbReference>
<protein>
    <submittedName>
        <fullName evidence="2">Uncharacterized protein</fullName>
    </submittedName>
</protein>
<organism evidence="2 3">
    <name type="scientific">Pedobacter terrae</name>
    <dbReference type="NCBI Taxonomy" id="405671"/>
    <lineage>
        <taxon>Bacteria</taxon>
        <taxon>Pseudomonadati</taxon>
        <taxon>Bacteroidota</taxon>
        <taxon>Sphingobacteriia</taxon>
        <taxon>Sphingobacteriales</taxon>
        <taxon>Sphingobacteriaceae</taxon>
        <taxon>Pedobacter</taxon>
    </lineage>
</organism>
<keyword evidence="1" id="KW-0472">Membrane</keyword>
<dbReference type="Proteomes" id="UP000199643">
    <property type="component" value="Unassembled WGS sequence"/>
</dbReference>
<proteinExistence type="predicted"/>
<keyword evidence="3" id="KW-1185">Reference proteome</keyword>
<keyword evidence="1" id="KW-1133">Transmembrane helix</keyword>
<sequence length="126" mass="14197">MSWSKFTIVLIVAYVVYYLFNIIMDSLKSKNVSAATSGGDVLTFSEEVQTTPVEHEEERAIIPVAVLDEFEDDSQNAVWEREDEDTEELNIISHNINSSTGGITQMSEVIKLAKSNTIDYKRSIVF</sequence>
<name>A0A1G8DA17_9SPHI</name>
<dbReference type="AlphaFoldDB" id="A0A1G8DA17"/>
<gene>
    <name evidence="2" type="ORF">SAMN05421827_12862</name>
</gene>
<reference evidence="3" key="1">
    <citation type="submission" date="2016-10" db="EMBL/GenBank/DDBJ databases">
        <authorList>
            <person name="Varghese N."/>
            <person name="Submissions S."/>
        </authorList>
    </citation>
    <scope>NUCLEOTIDE SEQUENCE [LARGE SCALE GENOMIC DNA]</scope>
    <source>
        <strain evidence="3">DSM 17933</strain>
    </source>
</reference>
<evidence type="ECO:0000313" key="2">
    <source>
        <dbReference type="EMBL" id="SDH54561.1"/>
    </source>
</evidence>
<dbReference type="STRING" id="405671.SAMN05421827_12862"/>
<keyword evidence="1" id="KW-0812">Transmembrane</keyword>
<accession>A0A1G8DA17</accession>
<feature type="transmembrane region" description="Helical" evidence="1">
    <location>
        <begin position="6"/>
        <end position="24"/>
    </location>
</feature>